<evidence type="ECO:0008006" key="3">
    <source>
        <dbReference type="Google" id="ProtNLM"/>
    </source>
</evidence>
<dbReference type="OrthoDB" id="2130629at2759"/>
<dbReference type="Proteomes" id="UP000078512">
    <property type="component" value="Unassembled WGS sequence"/>
</dbReference>
<protein>
    <recommendedName>
        <fullName evidence="3">Major facilitator superfamily (MFS) profile domain-containing protein</fullName>
    </recommendedName>
</protein>
<evidence type="ECO:0000313" key="1">
    <source>
        <dbReference type="EMBL" id="OAQ33564.1"/>
    </source>
</evidence>
<keyword evidence="2" id="KW-1185">Reference proteome</keyword>
<name>A0A197KAZ0_9FUNG</name>
<accession>A0A197KAZ0</accession>
<dbReference type="EMBL" id="KV442020">
    <property type="protein sequence ID" value="OAQ33564.1"/>
    <property type="molecule type" value="Genomic_DNA"/>
</dbReference>
<dbReference type="AlphaFoldDB" id="A0A197KAZ0"/>
<evidence type="ECO:0000313" key="2">
    <source>
        <dbReference type="Proteomes" id="UP000078512"/>
    </source>
</evidence>
<gene>
    <name evidence="1" type="ORF">K457DRAFT_1871901</name>
</gene>
<proteinExistence type="predicted"/>
<sequence length="126" mass="13142">MADTPAVTTQSHGIIGLEAARACSGESFQWVKFSTPSISPVSPLLAQYCEGRWIQGRPASMAVFNGFASNPIMMSVGRALQGMGTGFTVQSALGLLTTIYLSGPEHNKALAIFGGTGVIGNFIGNF</sequence>
<organism evidence="1 2">
    <name type="scientific">Linnemannia elongata AG-77</name>
    <dbReference type="NCBI Taxonomy" id="1314771"/>
    <lineage>
        <taxon>Eukaryota</taxon>
        <taxon>Fungi</taxon>
        <taxon>Fungi incertae sedis</taxon>
        <taxon>Mucoromycota</taxon>
        <taxon>Mortierellomycotina</taxon>
        <taxon>Mortierellomycetes</taxon>
        <taxon>Mortierellales</taxon>
        <taxon>Mortierellaceae</taxon>
        <taxon>Linnemannia</taxon>
    </lineage>
</organism>
<reference evidence="1 2" key="1">
    <citation type="submission" date="2016-05" db="EMBL/GenBank/DDBJ databases">
        <title>Genome sequencing reveals origins of a unique bacterial endosymbiosis in the earliest lineages of terrestrial Fungi.</title>
        <authorList>
            <consortium name="DOE Joint Genome Institute"/>
            <person name="Uehling J."/>
            <person name="Gryganskyi A."/>
            <person name="Hameed K."/>
            <person name="Tschaplinski T."/>
            <person name="Misztal P."/>
            <person name="Wu S."/>
            <person name="Desiro A."/>
            <person name="Vande Pol N."/>
            <person name="Du Z.-Y."/>
            <person name="Zienkiewicz A."/>
            <person name="Zienkiewicz K."/>
            <person name="Morin E."/>
            <person name="Tisserant E."/>
            <person name="Splivallo R."/>
            <person name="Hainaut M."/>
            <person name="Henrissat B."/>
            <person name="Ohm R."/>
            <person name="Kuo A."/>
            <person name="Yan J."/>
            <person name="Lipzen A."/>
            <person name="Nolan M."/>
            <person name="Labutti K."/>
            <person name="Barry K."/>
            <person name="Goldstein A."/>
            <person name="Labbe J."/>
            <person name="Schadt C."/>
            <person name="Tuskan G."/>
            <person name="Grigoriev I."/>
            <person name="Martin F."/>
            <person name="Vilgalys R."/>
            <person name="Bonito G."/>
        </authorList>
    </citation>
    <scope>NUCLEOTIDE SEQUENCE [LARGE SCALE GENOMIC DNA]</scope>
    <source>
        <strain evidence="1 2">AG-77</strain>
    </source>
</reference>
<dbReference type="InterPro" id="IPR036259">
    <property type="entry name" value="MFS_trans_sf"/>
</dbReference>
<dbReference type="SUPFAM" id="SSF103473">
    <property type="entry name" value="MFS general substrate transporter"/>
    <property type="match status" value="1"/>
</dbReference>